<accession>A0AAV2N045</accession>
<reference evidence="2" key="1">
    <citation type="submission" date="2024-04" db="EMBL/GenBank/DDBJ databases">
        <authorList>
            <consortium name="Molecular Ecology Group"/>
        </authorList>
    </citation>
    <scope>NUCLEOTIDE SEQUENCE</scope>
</reference>
<evidence type="ECO:0000313" key="3">
    <source>
        <dbReference type="Proteomes" id="UP001497644"/>
    </source>
</evidence>
<protein>
    <recommendedName>
        <fullName evidence="1">DUF8040 domain-containing protein</fullName>
    </recommendedName>
</protein>
<organism evidence="2 3">
    <name type="scientific">Lasius platythorax</name>
    <dbReference type="NCBI Taxonomy" id="488582"/>
    <lineage>
        <taxon>Eukaryota</taxon>
        <taxon>Metazoa</taxon>
        <taxon>Ecdysozoa</taxon>
        <taxon>Arthropoda</taxon>
        <taxon>Hexapoda</taxon>
        <taxon>Insecta</taxon>
        <taxon>Pterygota</taxon>
        <taxon>Neoptera</taxon>
        <taxon>Endopterygota</taxon>
        <taxon>Hymenoptera</taxon>
        <taxon>Apocrita</taxon>
        <taxon>Aculeata</taxon>
        <taxon>Formicoidea</taxon>
        <taxon>Formicidae</taxon>
        <taxon>Formicinae</taxon>
        <taxon>Lasius</taxon>
        <taxon>Lasius</taxon>
    </lineage>
</organism>
<dbReference type="Proteomes" id="UP001497644">
    <property type="component" value="Unassembled WGS sequence"/>
</dbReference>
<proteinExistence type="predicted"/>
<feature type="domain" description="DUF8040" evidence="1">
    <location>
        <begin position="52"/>
        <end position="145"/>
    </location>
</feature>
<dbReference type="Pfam" id="PF26138">
    <property type="entry name" value="DUF8040"/>
    <property type="match status" value="1"/>
</dbReference>
<name>A0AAV2N045_9HYME</name>
<dbReference type="AlphaFoldDB" id="A0AAV2N045"/>
<comment type="caution">
    <text evidence="2">The sequence shown here is derived from an EMBL/GenBank/DDBJ whole genome shotgun (WGS) entry which is preliminary data.</text>
</comment>
<evidence type="ECO:0000313" key="2">
    <source>
        <dbReference type="EMBL" id="CAL1672802.1"/>
    </source>
</evidence>
<keyword evidence="3" id="KW-1185">Reference proteome</keyword>
<gene>
    <name evidence="2" type="ORF">LPLAT_LOCUS11764</name>
</gene>
<sequence>MERNEQEILFFGMLLEDIIESDDESDDEFTLTEVMNLIKKSVIPRVPRIRCKNYIEKVVWKYTNDEFKSHFRLSRSTFCFLLELLTPQLSKSGSLGRKTIDVEKILLLAIWMMATPNSYRCVADRFDVGKATAWRCVHKVVKALYSHLNTFITWPSRER</sequence>
<dbReference type="InterPro" id="IPR058353">
    <property type="entry name" value="DUF8040"/>
</dbReference>
<evidence type="ECO:0000259" key="1">
    <source>
        <dbReference type="Pfam" id="PF26138"/>
    </source>
</evidence>
<dbReference type="EMBL" id="CAXIPU020000963">
    <property type="protein sequence ID" value="CAL1672802.1"/>
    <property type="molecule type" value="Genomic_DNA"/>
</dbReference>